<gene>
    <name evidence="1" type="ORF">F4821DRAFT_252126</name>
</gene>
<protein>
    <submittedName>
        <fullName evidence="1">RTA1-domain-containing protein</fullName>
    </submittedName>
</protein>
<evidence type="ECO:0000313" key="1">
    <source>
        <dbReference type="EMBL" id="KAI6080168.1"/>
    </source>
</evidence>
<keyword evidence="2" id="KW-1185">Reference proteome</keyword>
<sequence length="289" mass="32482">MTGFKFYHYDPSFAAAVVFALVFCVATIRHMQLMSKNKTWYFLPFIIGCLFETGGYIARAISARQTPDWTLMPYIIQSLLTLLGPTFFAASIYMILGRLIRYLEADAYSMIRPKWLTKFFLLGDILSFFAQGGGGGLLASAKSESSQSMGNKIILLGLGIQVIFFGLFIIVTVVFHIRITKGPSPKSLTTPTPWKRFIYVLYFTSLLIMVRSVFRMAEYAQGNDGSLLQNEAYAYVLDALLMLIVTACFALFHPSKVLRKEISFPSENESLQESGNDYLMSRGNGFARI</sequence>
<reference evidence="1 2" key="1">
    <citation type="journal article" date="2022" name="New Phytol.">
        <title>Ecological generalism drives hyperdiversity of secondary metabolite gene clusters in xylarialean endophytes.</title>
        <authorList>
            <person name="Franco M.E.E."/>
            <person name="Wisecaver J.H."/>
            <person name="Arnold A.E."/>
            <person name="Ju Y.M."/>
            <person name="Slot J.C."/>
            <person name="Ahrendt S."/>
            <person name="Moore L.P."/>
            <person name="Eastman K.E."/>
            <person name="Scott K."/>
            <person name="Konkel Z."/>
            <person name="Mondo S.J."/>
            <person name="Kuo A."/>
            <person name="Hayes R.D."/>
            <person name="Haridas S."/>
            <person name="Andreopoulos B."/>
            <person name="Riley R."/>
            <person name="LaButti K."/>
            <person name="Pangilinan J."/>
            <person name="Lipzen A."/>
            <person name="Amirebrahimi M."/>
            <person name="Yan J."/>
            <person name="Adam C."/>
            <person name="Keymanesh K."/>
            <person name="Ng V."/>
            <person name="Louie K."/>
            <person name="Northen T."/>
            <person name="Drula E."/>
            <person name="Henrissat B."/>
            <person name="Hsieh H.M."/>
            <person name="Youens-Clark K."/>
            <person name="Lutzoni F."/>
            <person name="Miadlikowska J."/>
            <person name="Eastwood D.C."/>
            <person name="Hamelin R.C."/>
            <person name="Grigoriev I.V."/>
            <person name="U'Ren J.M."/>
        </authorList>
    </citation>
    <scope>NUCLEOTIDE SEQUENCE [LARGE SCALE GENOMIC DNA]</scope>
    <source>
        <strain evidence="1 2">ER1909</strain>
    </source>
</reference>
<evidence type="ECO:0000313" key="2">
    <source>
        <dbReference type="Proteomes" id="UP001497680"/>
    </source>
</evidence>
<organism evidence="1 2">
    <name type="scientific">Hypoxylon rubiginosum</name>
    <dbReference type="NCBI Taxonomy" id="110542"/>
    <lineage>
        <taxon>Eukaryota</taxon>
        <taxon>Fungi</taxon>
        <taxon>Dikarya</taxon>
        <taxon>Ascomycota</taxon>
        <taxon>Pezizomycotina</taxon>
        <taxon>Sordariomycetes</taxon>
        <taxon>Xylariomycetidae</taxon>
        <taxon>Xylariales</taxon>
        <taxon>Hypoxylaceae</taxon>
        <taxon>Hypoxylon</taxon>
    </lineage>
</organism>
<dbReference type="Proteomes" id="UP001497680">
    <property type="component" value="Unassembled WGS sequence"/>
</dbReference>
<dbReference type="EMBL" id="MU394475">
    <property type="protein sequence ID" value="KAI6080168.1"/>
    <property type="molecule type" value="Genomic_DNA"/>
</dbReference>
<comment type="caution">
    <text evidence="1">The sequence shown here is derived from an EMBL/GenBank/DDBJ whole genome shotgun (WGS) entry which is preliminary data.</text>
</comment>
<name>A0ACC0CII8_9PEZI</name>
<accession>A0ACC0CII8</accession>
<proteinExistence type="predicted"/>